<feature type="region of interest" description="Disordered" evidence="1">
    <location>
        <begin position="269"/>
        <end position="289"/>
    </location>
</feature>
<proteinExistence type="predicted"/>
<keyword evidence="3" id="KW-1185">Reference proteome</keyword>
<evidence type="ECO:0000313" key="3">
    <source>
        <dbReference type="Proteomes" id="UP000218811"/>
    </source>
</evidence>
<dbReference type="EMBL" id="KB467854">
    <property type="protein sequence ID" value="PCH35734.1"/>
    <property type="molecule type" value="Genomic_DNA"/>
</dbReference>
<evidence type="ECO:0000256" key="1">
    <source>
        <dbReference type="SAM" id="MobiDB-lite"/>
    </source>
</evidence>
<feature type="region of interest" description="Disordered" evidence="1">
    <location>
        <begin position="173"/>
        <end position="195"/>
    </location>
</feature>
<dbReference type="OMA" id="YGRIREY"/>
<protein>
    <submittedName>
        <fullName evidence="2">Uncharacterized protein</fullName>
    </submittedName>
</protein>
<feature type="region of interest" description="Disordered" evidence="1">
    <location>
        <begin position="31"/>
        <end position="57"/>
    </location>
</feature>
<feature type="compositionally biased region" description="Polar residues" evidence="1">
    <location>
        <begin position="181"/>
        <end position="190"/>
    </location>
</feature>
<feature type="region of interest" description="Disordered" evidence="1">
    <location>
        <begin position="354"/>
        <end position="430"/>
    </location>
</feature>
<gene>
    <name evidence="2" type="ORF">WOLCODRAFT_140051</name>
</gene>
<dbReference type="AlphaFoldDB" id="A0A2H3JG97"/>
<reference evidence="2 3" key="1">
    <citation type="journal article" date="2012" name="Science">
        <title>The Paleozoic origin of enzymatic lignin decomposition reconstructed from 31 fungal genomes.</title>
        <authorList>
            <person name="Floudas D."/>
            <person name="Binder M."/>
            <person name="Riley R."/>
            <person name="Barry K."/>
            <person name="Blanchette R.A."/>
            <person name="Henrissat B."/>
            <person name="Martinez A.T."/>
            <person name="Otillar R."/>
            <person name="Spatafora J.W."/>
            <person name="Yadav J.S."/>
            <person name="Aerts A."/>
            <person name="Benoit I."/>
            <person name="Boyd A."/>
            <person name="Carlson A."/>
            <person name="Copeland A."/>
            <person name="Coutinho P.M."/>
            <person name="de Vries R.P."/>
            <person name="Ferreira P."/>
            <person name="Findley K."/>
            <person name="Foster B."/>
            <person name="Gaskell J."/>
            <person name="Glotzer D."/>
            <person name="Gorecki P."/>
            <person name="Heitman J."/>
            <person name="Hesse C."/>
            <person name="Hori C."/>
            <person name="Igarashi K."/>
            <person name="Jurgens J.A."/>
            <person name="Kallen N."/>
            <person name="Kersten P."/>
            <person name="Kohler A."/>
            <person name="Kuees U."/>
            <person name="Kumar T.K.A."/>
            <person name="Kuo A."/>
            <person name="LaButti K."/>
            <person name="Larrondo L.F."/>
            <person name="Lindquist E."/>
            <person name="Ling A."/>
            <person name="Lombard V."/>
            <person name="Lucas S."/>
            <person name="Lundell T."/>
            <person name="Martin R."/>
            <person name="McLaughlin D.J."/>
            <person name="Morgenstern I."/>
            <person name="Morin E."/>
            <person name="Murat C."/>
            <person name="Nagy L.G."/>
            <person name="Nolan M."/>
            <person name="Ohm R.A."/>
            <person name="Patyshakuliyeva A."/>
            <person name="Rokas A."/>
            <person name="Ruiz-Duenas F.J."/>
            <person name="Sabat G."/>
            <person name="Salamov A."/>
            <person name="Samejima M."/>
            <person name="Schmutz J."/>
            <person name="Slot J.C."/>
            <person name="St John F."/>
            <person name="Stenlid J."/>
            <person name="Sun H."/>
            <person name="Sun S."/>
            <person name="Syed K."/>
            <person name="Tsang A."/>
            <person name="Wiebenga A."/>
            <person name="Young D."/>
            <person name="Pisabarro A."/>
            <person name="Eastwood D.C."/>
            <person name="Martin F."/>
            <person name="Cullen D."/>
            <person name="Grigoriev I.V."/>
            <person name="Hibbett D.S."/>
        </authorList>
    </citation>
    <scope>NUCLEOTIDE SEQUENCE [LARGE SCALE GENOMIC DNA]</scope>
    <source>
        <strain evidence="2 3">MD-104</strain>
    </source>
</reference>
<evidence type="ECO:0000313" key="2">
    <source>
        <dbReference type="EMBL" id="PCH35734.1"/>
    </source>
</evidence>
<sequence length="451" mass="51520">MLHHDLRIAGSCLLQQRSQALRQCRRRSLATEALAQQQPDSSPPTSSPFPSRSAEESLDIVAERVPSRGLRSEHYMNVVVRPWDGISTMAEALAMIRAIEKKYGRIREYNLSRDPNIPDAYRPWFYIRFYDKESFDRIPAKPSVLEVQVPVLDKTRPGGLGLDDLQGLLRGREQGEEDNTSSDAEGSTSAPKMRTTELRIERSRNSFHVSNMDDRPPAFFNQPFLTAFYRWGGFYRPAEGDPKERTQYMRRGLEHYTRVMDSRARRRGWVRGEQPPAKSSAEAGEKPAPATTMRDVIADMSQEQDQEVVASSEVHRAPDEPLTYASAGAQAQAQAESELEPVAERPTFAEVLARLHPEPQQSAARDEPGPTSEGIVQEEQKEQKALTRRERILAQARENARTPLPDSVKLTDEEREAQRRLEKEKEREEKMKVRLTMRERLFKLLGADRWL</sequence>
<organism evidence="2 3">
    <name type="scientific">Wolfiporia cocos (strain MD-104)</name>
    <name type="common">Brown rot fungus</name>
    <dbReference type="NCBI Taxonomy" id="742152"/>
    <lineage>
        <taxon>Eukaryota</taxon>
        <taxon>Fungi</taxon>
        <taxon>Dikarya</taxon>
        <taxon>Basidiomycota</taxon>
        <taxon>Agaricomycotina</taxon>
        <taxon>Agaricomycetes</taxon>
        <taxon>Polyporales</taxon>
        <taxon>Phaeolaceae</taxon>
        <taxon>Wolfiporia</taxon>
    </lineage>
</organism>
<accession>A0A2H3JG97</accession>
<name>A0A2H3JG97_WOLCO</name>
<dbReference type="OrthoDB" id="3362336at2759"/>
<feature type="compositionally biased region" description="Basic and acidic residues" evidence="1">
    <location>
        <begin position="378"/>
        <end position="392"/>
    </location>
</feature>
<feature type="compositionally biased region" description="Basic and acidic residues" evidence="1">
    <location>
        <begin position="409"/>
        <end position="430"/>
    </location>
</feature>
<dbReference type="Proteomes" id="UP000218811">
    <property type="component" value="Unassembled WGS sequence"/>
</dbReference>